<sequence>MQRVTSSMVSPSLQHLFGFSTEPQYRHSQSPNLRLRLQGAAAVCHVEAIDRPTVHTSRPPSSSRSSSGFAPLVRLSRRHAPFDKTGHALERHSAVLHRSPLILRRLLPTRNPLGGGDVT</sequence>
<accession>A0ACB8T3H7</accession>
<name>A0ACB8T3H7_9AGAM</name>
<protein>
    <submittedName>
        <fullName evidence="1">Uncharacterized protein</fullName>
    </submittedName>
</protein>
<evidence type="ECO:0000313" key="1">
    <source>
        <dbReference type="EMBL" id="KAI0063289.1"/>
    </source>
</evidence>
<dbReference type="EMBL" id="MU277203">
    <property type="protein sequence ID" value="KAI0063289.1"/>
    <property type="molecule type" value="Genomic_DNA"/>
</dbReference>
<evidence type="ECO:0000313" key="2">
    <source>
        <dbReference type="Proteomes" id="UP000814140"/>
    </source>
</evidence>
<reference evidence="1" key="2">
    <citation type="journal article" date="2022" name="New Phytol.">
        <title>Evolutionary transition to the ectomycorrhizal habit in the genomes of a hyperdiverse lineage of mushroom-forming fungi.</title>
        <authorList>
            <person name="Looney B."/>
            <person name="Miyauchi S."/>
            <person name="Morin E."/>
            <person name="Drula E."/>
            <person name="Courty P.E."/>
            <person name="Kohler A."/>
            <person name="Kuo A."/>
            <person name="LaButti K."/>
            <person name="Pangilinan J."/>
            <person name="Lipzen A."/>
            <person name="Riley R."/>
            <person name="Andreopoulos W."/>
            <person name="He G."/>
            <person name="Johnson J."/>
            <person name="Nolan M."/>
            <person name="Tritt A."/>
            <person name="Barry K.W."/>
            <person name="Grigoriev I.V."/>
            <person name="Nagy L.G."/>
            <person name="Hibbett D."/>
            <person name="Henrissat B."/>
            <person name="Matheny P.B."/>
            <person name="Labbe J."/>
            <person name="Martin F.M."/>
        </authorList>
    </citation>
    <scope>NUCLEOTIDE SEQUENCE</scope>
    <source>
        <strain evidence="1">HHB10654</strain>
    </source>
</reference>
<reference evidence="1" key="1">
    <citation type="submission" date="2021-03" db="EMBL/GenBank/DDBJ databases">
        <authorList>
            <consortium name="DOE Joint Genome Institute"/>
            <person name="Ahrendt S."/>
            <person name="Looney B.P."/>
            <person name="Miyauchi S."/>
            <person name="Morin E."/>
            <person name="Drula E."/>
            <person name="Courty P.E."/>
            <person name="Chicoki N."/>
            <person name="Fauchery L."/>
            <person name="Kohler A."/>
            <person name="Kuo A."/>
            <person name="Labutti K."/>
            <person name="Pangilinan J."/>
            <person name="Lipzen A."/>
            <person name="Riley R."/>
            <person name="Andreopoulos W."/>
            <person name="He G."/>
            <person name="Johnson J."/>
            <person name="Barry K.W."/>
            <person name="Grigoriev I.V."/>
            <person name="Nagy L."/>
            <person name="Hibbett D."/>
            <person name="Henrissat B."/>
            <person name="Matheny P.B."/>
            <person name="Labbe J."/>
            <person name="Martin F."/>
        </authorList>
    </citation>
    <scope>NUCLEOTIDE SEQUENCE</scope>
    <source>
        <strain evidence="1">HHB10654</strain>
    </source>
</reference>
<gene>
    <name evidence="1" type="ORF">BV25DRAFT_412443</name>
</gene>
<organism evidence="1 2">
    <name type="scientific">Artomyces pyxidatus</name>
    <dbReference type="NCBI Taxonomy" id="48021"/>
    <lineage>
        <taxon>Eukaryota</taxon>
        <taxon>Fungi</taxon>
        <taxon>Dikarya</taxon>
        <taxon>Basidiomycota</taxon>
        <taxon>Agaricomycotina</taxon>
        <taxon>Agaricomycetes</taxon>
        <taxon>Russulales</taxon>
        <taxon>Auriscalpiaceae</taxon>
        <taxon>Artomyces</taxon>
    </lineage>
</organism>
<proteinExistence type="predicted"/>
<keyword evidence="2" id="KW-1185">Reference proteome</keyword>
<comment type="caution">
    <text evidence="1">The sequence shown here is derived from an EMBL/GenBank/DDBJ whole genome shotgun (WGS) entry which is preliminary data.</text>
</comment>
<dbReference type="Proteomes" id="UP000814140">
    <property type="component" value="Unassembled WGS sequence"/>
</dbReference>